<gene>
    <name evidence="6" type="ORF">KDK_61860</name>
</gene>
<evidence type="ECO:0000256" key="1">
    <source>
        <dbReference type="ARBA" id="ARBA00000085"/>
    </source>
</evidence>
<dbReference type="RefSeq" id="WP_161977784.1">
    <property type="nucleotide sequence ID" value="NZ_BIFS01000002.1"/>
</dbReference>
<dbReference type="InterPro" id="IPR029016">
    <property type="entry name" value="GAF-like_dom_sf"/>
</dbReference>
<dbReference type="PROSITE" id="PS50109">
    <property type="entry name" value="HIS_KIN"/>
    <property type="match status" value="1"/>
</dbReference>
<dbReference type="PANTHER" id="PTHR43547">
    <property type="entry name" value="TWO-COMPONENT HISTIDINE KINASE"/>
    <property type="match status" value="1"/>
</dbReference>
<keyword evidence="7" id="KW-1185">Reference proteome</keyword>
<dbReference type="PANTHER" id="PTHR43547:SF2">
    <property type="entry name" value="HYBRID SIGNAL TRANSDUCTION HISTIDINE KINASE C"/>
    <property type="match status" value="1"/>
</dbReference>
<reference evidence="7" key="1">
    <citation type="submission" date="2018-12" db="EMBL/GenBank/DDBJ databases">
        <title>Tengunoibacter tsumagoiensis gen. nov., sp. nov., Dictyobacter kobayashii sp. nov., D. alpinus sp. nov., and D. joshuensis sp. nov. and description of Dictyobacteraceae fam. nov. within the order Ktedonobacterales isolated from Tengu-no-mugimeshi.</title>
        <authorList>
            <person name="Wang C.M."/>
            <person name="Zheng Y."/>
            <person name="Sakai Y."/>
            <person name="Toyoda A."/>
            <person name="Minakuchi Y."/>
            <person name="Abe K."/>
            <person name="Yokota A."/>
            <person name="Yabe S."/>
        </authorList>
    </citation>
    <scope>NUCLEOTIDE SEQUENCE [LARGE SCALE GENOMIC DNA]</scope>
    <source>
        <strain evidence="7">Uno11</strain>
    </source>
</reference>
<dbReference type="InterPro" id="IPR036097">
    <property type="entry name" value="HisK_dim/P_sf"/>
</dbReference>
<evidence type="ECO:0000313" key="6">
    <source>
        <dbReference type="EMBL" id="GCE22386.1"/>
    </source>
</evidence>
<dbReference type="SUPFAM" id="SSF55874">
    <property type="entry name" value="ATPase domain of HSP90 chaperone/DNA topoisomerase II/histidine kinase"/>
    <property type="match status" value="1"/>
</dbReference>
<evidence type="ECO:0000256" key="2">
    <source>
        <dbReference type="ARBA" id="ARBA00012438"/>
    </source>
</evidence>
<evidence type="ECO:0000256" key="4">
    <source>
        <dbReference type="ARBA" id="ARBA00022777"/>
    </source>
</evidence>
<organism evidence="6 7">
    <name type="scientific">Dictyobacter kobayashii</name>
    <dbReference type="NCBI Taxonomy" id="2014872"/>
    <lineage>
        <taxon>Bacteria</taxon>
        <taxon>Bacillati</taxon>
        <taxon>Chloroflexota</taxon>
        <taxon>Ktedonobacteria</taxon>
        <taxon>Ktedonobacterales</taxon>
        <taxon>Dictyobacteraceae</taxon>
        <taxon>Dictyobacter</taxon>
    </lineage>
</organism>
<accession>A0A402ATC1</accession>
<comment type="caution">
    <text evidence="6">The sequence shown here is derived from an EMBL/GenBank/DDBJ whole genome shotgun (WGS) entry which is preliminary data.</text>
</comment>
<dbReference type="Pfam" id="PF00512">
    <property type="entry name" value="HisKA"/>
    <property type="match status" value="1"/>
</dbReference>
<dbReference type="CDD" id="cd00082">
    <property type="entry name" value="HisKA"/>
    <property type="match status" value="1"/>
</dbReference>
<evidence type="ECO:0000313" key="7">
    <source>
        <dbReference type="Proteomes" id="UP000287188"/>
    </source>
</evidence>
<keyword evidence="3" id="KW-0597">Phosphoprotein</keyword>
<dbReference type="SUPFAM" id="SSF55781">
    <property type="entry name" value="GAF domain-like"/>
    <property type="match status" value="1"/>
</dbReference>
<dbReference type="InterPro" id="IPR036890">
    <property type="entry name" value="HATPase_C_sf"/>
</dbReference>
<proteinExistence type="predicted"/>
<dbReference type="SUPFAM" id="SSF55785">
    <property type="entry name" value="PYP-like sensor domain (PAS domain)"/>
    <property type="match status" value="1"/>
</dbReference>
<keyword evidence="4" id="KW-0808">Transferase</keyword>
<dbReference type="CDD" id="cd00130">
    <property type="entry name" value="PAS"/>
    <property type="match status" value="1"/>
</dbReference>
<dbReference type="AlphaFoldDB" id="A0A402ATC1"/>
<dbReference type="Pfam" id="PF02518">
    <property type="entry name" value="HATPase_c"/>
    <property type="match status" value="1"/>
</dbReference>
<keyword evidence="4" id="KW-0418">Kinase</keyword>
<dbReference type="InterPro" id="IPR005467">
    <property type="entry name" value="His_kinase_dom"/>
</dbReference>
<dbReference type="Gene3D" id="3.30.450.20">
    <property type="entry name" value="PAS domain"/>
    <property type="match status" value="1"/>
</dbReference>
<dbReference type="Pfam" id="PF08448">
    <property type="entry name" value="PAS_4"/>
    <property type="match status" value="1"/>
</dbReference>
<dbReference type="InterPro" id="IPR003018">
    <property type="entry name" value="GAF"/>
</dbReference>
<dbReference type="GO" id="GO:0000155">
    <property type="term" value="F:phosphorelay sensor kinase activity"/>
    <property type="evidence" value="ECO:0007669"/>
    <property type="project" value="InterPro"/>
</dbReference>
<dbReference type="EC" id="2.7.13.3" evidence="2"/>
<dbReference type="Gene3D" id="3.30.450.40">
    <property type="match status" value="1"/>
</dbReference>
<dbReference type="InterPro" id="IPR035965">
    <property type="entry name" value="PAS-like_dom_sf"/>
</dbReference>
<dbReference type="InterPro" id="IPR000014">
    <property type="entry name" value="PAS"/>
</dbReference>
<evidence type="ECO:0000259" key="5">
    <source>
        <dbReference type="PROSITE" id="PS50109"/>
    </source>
</evidence>
<evidence type="ECO:0000256" key="3">
    <source>
        <dbReference type="ARBA" id="ARBA00022553"/>
    </source>
</evidence>
<dbReference type="SUPFAM" id="SSF47384">
    <property type="entry name" value="Homodimeric domain of signal transducing histidine kinase"/>
    <property type="match status" value="1"/>
</dbReference>
<dbReference type="SMART" id="SM00388">
    <property type="entry name" value="HisKA"/>
    <property type="match status" value="1"/>
</dbReference>
<dbReference type="SMART" id="SM00387">
    <property type="entry name" value="HATPase_c"/>
    <property type="match status" value="1"/>
</dbReference>
<feature type="domain" description="Histidine kinase" evidence="5">
    <location>
        <begin position="380"/>
        <end position="615"/>
    </location>
</feature>
<dbReference type="Proteomes" id="UP000287188">
    <property type="component" value="Unassembled WGS sequence"/>
</dbReference>
<dbReference type="InterPro" id="IPR013656">
    <property type="entry name" value="PAS_4"/>
</dbReference>
<dbReference type="Gene3D" id="1.10.287.130">
    <property type="match status" value="1"/>
</dbReference>
<dbReference type="InterPro" id="IPR003661">
    <property type="entry name" value="HisK_dim/P_dom"/>
</dbReference>
<dbReference type="Gene3D" id="3.30.565.10">
    <property type="entry name" value="Histidine kinase-like ATPase, C-terminal domain"/>
    <property type="match status" value="1"/>
</dbReference>
<dbReference type="Pfam" id="PF01590">
    <property type="entry name" value="GAF"/>
    <property type="match status" value="1"/>
</dbReference>
<protein>
    <recommendedName>
        <fullName evidence="2">histidine kinase</fullName>
        <ecNumber evidence="2">2.7.13.3</ecNumber>
    </recommendedName>
</protein>
<name>A0A402ATC1_9CHLR</name>
<comment type="catalytic activity">
    <reaction evidence="1">
        <text>ATP + protein L-histidine = ADP + protein N-phospho-L-histidine.</text>
        <dbReference type="EC" id="2.7.13.3"/>
    </reaction>
</comment>
<dbReference type="InterPro" id="IPR003594">
    <property type="entry name" value="HATPase_dom"/>
</dbReference>
<sequence length="619" mass="71425">MGKRQQRSRQQRQKLTFASKHVYKSHSAWSVPNENAWWEQCEALMEYFPEGVIACDRETRIIHINAEARMLFEITSSEHWMHAYCEQFFQFYTMYDERQQPLFAQPWLRLLIDNQVCVDAHEQPIFFRVPSGKKRASILYCSPLLNHQQAVIGVIFVFHRILDRYQKALHLQCVYEAIMKITSSLEHMPEAIDHAFSDASILLSPPVLFVAQQLAVVIHNILDCQRVALLAFKLPTDYIYYVGGSGLTAEQEQYLRERGGRLQLSEFLDETMIIHLCANQEVLITSDRLRRSLIFPSDTPIESLLLVPLFVEQRMVGMIQIVKARLNNEYTAEEIALVKIVARHTILIIECICCLQRAEMQTRELVLNEVKQLTTDFLTLAAHELRTPLTGMLGNVQLAQRRIETLMRQCVSQSVPSAEQFERLQQPLESAAQSAKLQQRMINDLVDDARIQSNQLTLNLKPCDLKKIVLNTVDQLRHDAPGRTIFLKMDDAIRPELIVRADSERIIQVLTIYIENSLRATSMEQPVTVQLRVEHNAAHVLVNEQGQSLSTEEQAHLWDRFYRSKNNAIQHELDLSLGLGFYLCREFMKCHNGDVGVISDAVRGTTFWFCLPLIKPIEQ</sequence>
<dbReference type="EMBL" id="BIFS01000002">
    <property type="protein sequence ID" value="GCE22386.1"/>
    <property type="molecule type" value="Genomic_DNA"/>
</dbReference>